<dbReference type="Proteomes" id="UP000515159">
    <property type="component" value="Chromosome 6"/>
</dbReference>
<sequence>MAMDGSSGDVDFSDLAFGYATVNCSKGHRKYMKRIILNRDPNVDVAKYWCSKSSQELREYCDVIKIYIFWPLLFEKLGSHAFNEWPLIQPRSIRSLDSELTLKELNNIELLEDIFEMAKKVVDIPFFITRLLKIGKDIETRQYNIGDALEWVKCTGDIGVLQKLQTFGDFCWPPLEVFFSEYKYFINKVAMEQCSLVEEFKLESCESCVKESEVMKQRGNEAFCKENYDCAVKFYTEALDCSPVNHLLYGNRALCFLRLGTYKKALGDGKRATVLKCNWSKGHYRFCDALFLMGECERALEANERAQDLCRHGPEGVKDLLQQNVKFRKLMEEMRGVKHNQNKYKKNLCEKKLVAGLHRCASLDSKGSDKRGKSKKELEPKDQKCSQKPENKKLSDSNPETKASPSEVIPDQMPKNGKTQPESKANETDKLREHTALKSDVKNMDINKAKPCSDSSQLTVAELTEKTKALIHDGYTSLLNECCHSAAQAFSQLLNILSPTILPKVNLANIDYVVIIYGHASSLLGIGQPEELAKAEQQFNKIITEYTRERFHCLAVFGIGKVYFRQNRFTDALKQFEHSQTMVNHKIVPGVLTWPTTSVVLEETRMEKLQVLLDKFIKQCKFPPEPDAVCRYPLCLGQLKIHIYFSDPDFKGFVRLICCQLCKVEFHIGCWKKLKATMYPDRSDRQDFLEEQCFTPDCVGKIYHIIIFNNNGIVKCEFKHKVQKIKKQPRPVVKQKSCSPRNLSIIQEKKLKRKLARKEAIKLAKEKKENPRENSLSEEDIHKDPDRYRRCFDDMIMQHITENTELIKTGVLDPPKLLDELLSWQVISELDYTIYSADAASMSSAEVMDMLINHLSQEDNKVNTRLFLYVLNHLEDVRPKLKDWLEEVNTLGLKAAEAFLARYSDCLEKLNFDTLLSLWNEKYGNKLDSMICNHSPEDLLAYFHKAPPEKARWLIWLLQENKEKFACPALHQALDCYFKIMDGPCIVFKKQENEDGAANSIKVKNKSKKKKQKESKPLFLLSREAGAGIPEDILFPDDNTLMYLDDYNPFIVPEYIRCQVEEFETLYEDDAGSHHYQRILEDKPEENPDPTRESLYDYFSQILKEYGPLKIDDPILVDEYRHFPVEAHRLVEESGGLQTFLLKSCRFVMVGHLIGLTKHALLLKETTKTSEESAREHDPSYSQPCNLSKENNSGKRVQLNPAAEEFKPISNSINKPCLAVTSTLMPAVSPVIPVTACSLLNSYCPTHPQPGIIQKLYLNGLQHPSIPTNICVSVPNTWSTYYLSDNMLPMVPDSSGTVACSNADGEQGAMYDIKHESNCPQLNSSAAHPDIPKTLLESNNSSFEVDLASDKNSSTGINYNTSLRKRSVFTKMVAVQVDKEFEDNEVNTDPFHPFETRQGDILRIEKEHRVLQEQLKEATEKYDQLQNRSRADITAIEEQLQKTVDEQKISKAELDWFHQDLENEVKKWQQEKKENQERLKTIKNNVKTLTEANDTYLRNIEEKEQRYKKYLAEFLEISNKFAAKKMKVEEDIKKSKHNFKESVERAVVAEVSLLHHKKEYELLKLHNIASEGKSNLGLLQSKATSGPVSASAQLKSQISSLDLYLLKIQQEINKTKFEFEEQINRVDKGVSLSTLSPVKVATFQPPPNIPIMQDSILINDPAVVMYSSAPTETFSTRLCAFPSPKKQGIGQSTVHNQTFADKTGIPKSTHSDSGNSAGLVDKPSLTTGKAYAGQAPVSQSVSAPKAVGQNTKSKKKTANKQLAENIAAPSKPQMPKKSYEKITEQLLTIFPHLSSTDLDNFIKEVRSKNGNTLADLGYEEMISQVTEHILDQPSKTPAAIPQQEKLPVGKSETTPPHAPGAQAWNVVQATRKPTAADVAKQGAASLKTSSSTGVSRKSGPSQLTQPWRSVGGPAKSKWQKSTKSAPFEDPCIICHEELSPSTVCVLECGHQFHNDCIKTWLHAQSTCPTCRVHTLLPEDFPALSGRIRLT</sequence>
<evidence type="ECO:0000256" key="5">
    <source>
        <dbReference type="ARBA" id="ARBA00022490"/>
    </source>
</evidence>
<dbReference type="Gene3D" id="3.30.40.10">
    <property type="entry name" value="Zinc/RING finger domain, C3HC4 (zinc finger)"/>
    <property type="match status" value="1"/>
</dbReference>
<dbReference type="InterPro" id="IPR056871">
    <property type="entry name" value="WH_TTC3"/>
</dbReference>
<dbReference type="CTD" id="7267"/>
<evidence type="ECO:0000256" key="9">
    <source>
        <dbReference type="ARBA" id="ARBA00022833"/>
    </source>
</evidence>
<keyword evidence="8 10" id="KW-0863">Zinc-finger</keyword>
<dbReference type="PROSITE" id="PS50089">
    <property type="entry name" value="ZF_RING_2"/>
    <property type="match status" value="1"/>
</dbReference>
<dbReference type="UniPathway" id="UPA00143"/>
<dbReference type="GO" id="GO:0016567">
    <property type="term" value="P:protein ubiquitination"/>
    <property type="evidence" value="ECO:0007669"/>
    <property type="project" value="UniProtKB-UniPathway"/>
</dbReference>
<name>A0A6P8R3E4_GEOSA</name>
<dbReference type="Gene3D" id="1.25.40.10">
    <property type="entry name" value="Tetratricopeptide repeat domain"/>
    <property type="match status" value="1"/>
</dbReference>
<feature type="compositionally biased region" description="Polar residues" evidence="13">
    <location>
        <begin position="1701"/>
        <end position="1716"/>
    </location>
</feature>
<dbReference type="GO" id="GO:0008270">
    <property type="term" value="F:zinc ion binding"/>
    <property type="evidence" value="ECO:0007669"/>
    <property type="project" value="UniProtKB-KW"/>
</dbReference>
<evidence type="ECO:0000256" key="4">
    <source>
        <dbReference type="ARBA" id="ARBA00012483"/>
    </source>
</evidence>
<feature type="compositionally biased region" description="Polar residues" evidence="13">
    <location>
        <begin position="1180"/>
        <end position="1194"/>
    </location>
</feature>
<feature type="coiled-coil region" evidence="12">
    <location>
        <begin position="1458"/>
        <end position="1520"/>
    </location>
</feature>
<dbReference type="InterPro" id="IPR011029">
    <property type="entry name" value="DEATH-like_dom_sf"/>
</dbReference>
<protein>
    <recommendedName>
        <fullName evidence="4">RING-type E3 ubiquitin transferase</fullName>
        <ecNumber evidence="4">2.3.2.27</ecNumber>
    </recommendedName>
</protein>
<keyword evidence="15" id="KW-1185">Reference proteome</keyword>
<evidence type="ECO:0000256" key="13">
    <source>
        <dbReference type="SAM" id="MobiDB-lite"/>
    </source>
</evidence>
<dbReference type="PROSITE" id="PS50005">
    <property type="entry name" value="TPR"/>
    <property type="match status" value="1"/>
</dbReference>
<feature type="compositionally biased region" description="Basic and acidic residues" evidence="13">
    <location>
        <begin position="366"/>
        <end position="395"/>
    </location>
</feature>
<dbReference type="GO" id="GO:0061630">
    <property type="term" value="F:ubiquitin protein ligase activity"/>
    <property type="evidence" value="ECO:0007669"/>
    <property type="project" value="UniProtKB-EC"/>
</dbReference>
<comment type="subcellular location">
    <subcellularLocation>
        <location evidence="2">Cytoplasm</location>
    </subcellularLocation>
</comment>
<dbReference type="KEGG" id="gsh:117362356"/>
<feature type="region of interest" description="Disordered" evidence="13">
    <location>
        <begin position="1872"/>
        <end position="1921"/>
    </location>
</feature>
<evidence type="ECO:0000259" key="14">
    <source>
        <dbReference type="PROSITE" id="PS50089"/>
    </source>
</evidence>
<dbReference type="InterPro" id="IPR019734">
    <property type="entry name" value="TPR_rpt"/>
</dbReference>
<dbReference type="PANTHER" id="PTHR17550">
    <property type="entry name" value="E3 UBIQUITIN-PROTEIN LIGASE TTC3"/>
    <property type="match status" value="1"/>
</dbReference>
<evidence type="ECO:0000256" key="3">
    <source>
        <dbReference type="ARBA" id="ARBA00004906"/>
    </source>
</evidence>
<keyword evidence="5" id="KW-0963">Cytoplasm</keyword>
<evidence type="ECO:0000313" key="17">
    <source>
        <dbReference type="RefSeq" id="XP_033804505.1"/>
    </source>
</evidence>
<feature type="region of interest" description="Disordered" evidence="13">
    <location>
        <begin position="1701"/>
        <end position="1775"/>
    </location>
</feature>
<dbReference type="Pfam" id="PF24812">
    <property type="entry name" value="WHD_TTC3"/>
    <property type="match status" value="1"/>
</dbReference>
<evidence type="ECO:0000313" key="16">
    <source>
        <dbReference type="RefSeq" id="XP_033804504.1"/>
    </source>
</evidence>
<feature type="compositionally biased region" description="Basic and acidic residues" evidence="13">
    <location>
        <begin position="1169"/>
        <end position="1179"/>
    </location>
</feature>
<dbReference type="RefSeq" id="XP_033804504.1">
    <property type="nucleotide sequence ID" value="XM_033948613.1"/>
</dbReference>
<dbReference type="GO" id="GO:0005737">
    <property type="term" value="C:cytoplasm"/>
    <property type="evidence" value="ECO:0007669"/>
    <property type="project" value="UniProtKB-SubCell"/>
</dbReference>
<keyword evidence="11" id="KW-0802">TPR repeat</keyword>
<dbReference type="Pfam" id="PF24905">
    <property type="entry name" value="TTC3_9th"/>
    <property type="match status" value="1"/>
</dbReference>
<evidence type="ECO:0000256" key="12">
    <source>
        <dbReference type="SAM" id="Coils"/>
    </source>
</evidence>
<evidence type="ECO:0000256" key="10">
    <source>
        <dbReference type="PROSITE-ProRule" id="PRU00175"/>
    </source>
</evidence>
<dbReference type="SMART" id="SM00028">
    <property type="entry name" value="TPR"/>
    <property type="match status" value="4"/>
</dbReference>
<evidence type="ECO:0000313" key="15">
    <source>
        <dbReference type="Proteomes" id="UP000515159"/>
    </source>
</evidence>
<gene>
    <name evidence="16 17" type="primary">TTC3</name>
</gene>
<reference evidence="16 17" key="1">
    <citation type="submission" date="2025-04" db="UniProtKB">
        <authorList>
            <consortium name="RefSeq"/>
        </authorList>
    </citation>
    <scope>IDENTIFICATION</scope>
</reference>
<dbReference type="SMART" id="SM00184">
    <property type="entry name" value="RING"/>
    <property type="match status" value="1"/>
</dbReference>
<dbReference type="Pfam" id="PF24525">
    <property type="entry name" value="TTC3"/>
    <property type="match status" value="1"/>
</dbReference>
<dbReference type="SUPFAM" id="SSF48452">
    <property type="entry name" value="TPR-like"/>
    <property type="match status" value="1"/>
</dbReference>
<dbReference type="SUPFAM" id="SSF57850">
    <property type="entry name" value="RING/U-box"/>
    <property type="match status" value="1"/>
</dbReference>
<feature type="compositionally biased region" description="Polar residues" evidence="13">
    <location>
        <begin position="1886"/>
        <end position="1907"/>
    </location>
</feature>
<dbReference type="RefSeq" id="XP_033804505.1">
    <property type="nucleotide sequence ID" value="XM_033948614.1"/>
</dbReference>
<evidence type="ECO:0000256" key="8">
    <source>
        <dbReference type="ARBA" id="ARBA00022771"/>
    </source>
</evidence>
<dbReference type="Gene3D" id="1.10.533.10">
    <property type="entry name" value="Death Domain, Fas"/>
    <property type="match status" value="1"/>
</dbReference>
<dbReference type="GeneID" id="117362356"/>
<proteinExistence type="predicted"/>
<dbReference type="EC" id="2.3.2.27" evidence="4"/>
<feature type="region of interest" description="Disordered" evidence="13">
    <location>
        <begin position="1169"/>
        <end position="1194"/>
    </location>
</feature>
<dbReference type="CDD" id="cd16481">
    <property type="entry name" value="RING-H2_TTC3"/>
    <property type="match status" value="1"/>
</dbReference>
<keyword evidence="12" id="KW-0175">Coiled coil</keyword>
<accession>A0A6P8R3E4</accession>
<dbReference type="InterPro" id="IPR001841">
    <property type="entry name" value="Znf_RING"/>
</dbReference>
<evidence type="ECO:0000256" key="6">
    <source>
        <dbReference type="ARBA" id="ARBA00022679"/>
    </source>
</evidence>
<dbReference type="PANTHER" id="PTHR17550:SF4">
    <property type="entry name" value="E3 UBIQUITIN-PROTEIN LIGASE TTC3"/>
    <property type="match status" value="1"/>
</dbReference>
<keyword evidence="9" id="KW-0862">Zinc</keyword>
<dbReference type="InterPro" id="IPR056870">
    <property type="entry name" value="TTC3/DZIP3/RBM44-like_helical"/>
</dbReference>
<evidence type="ECO:0000256" key="11">
    <source>
        <dbReference type="PROSITE-ProRule" id="PRU00339"/>
    </source>
</evidence>
<feature type="compositionally biased region" description="Basic and acidic residues" evidence="13">
    <location>
        <begin position="424"/>
        <end position="444"/>
    </location>
</feature>
<evidence type="ECO:0000256" key="7">
    <source>
        <dbReference type="ARBA" id="ARBA00022723"/>
    </source>
</evidence>
<feature type="coiled-coil region" evidence="12">
    <location>
        <begin position="1401"/>
        <end position="1428"/>
    </location>
</feature>
<keyword evidence="6" id="KW-0808">Transferase</keyword>
<dbReference type="InterPro" id="IPR043866">
    <property type="entry name" value="TTC3/DZIP3_dom"/>
</dbReference>
<dbReference type="Pfam" id="PF13639">
    <property type="entry name" value="zf-RING_2"/>
    <property type="match status" value="1"/>
</dbReference>
<dbReference type="InterPro" id="IPR056872">
    <property type="entry name" value="TTC3/DZIP3-like_helical"/>
</dbReference>
<organism evidence="15 16">
    <name type="scientific">Geotrypetes seraphini</name>
    <name type="common">Gaboon caecilian</name>
    <name type="synonym">Caecilia seraphini</name>
    <dbReference type="NCBI Taxonomy" id="260995"/>
    <lineage>
        <taxon>Eukaryota</taxon>
        <taxon>Metazoa</taxon>
        <taxon>Chordata</taxon>
        <taxon>Craniata</taxon>
        <taxon>Vertebrata</taxon>
        <taxon>Euteleostomi</taxon>
        <taxon>Amphibia</taxon>
        <taxon>Gymnophiona</taxon>
        <taxon>Geotrypetes</taxon>
    </lineage>
</organism>
<dbReference type="InterPro" id="IPR013083">
    <property type="entry name" value="Znf_RING/FYVE/PHD"/>
</dbReference>
<evidence type="ECO:0000256" key="1">
    <source>
        <dbReference type="ARBA" id="ARBA00000900"/>
    </source>
</evidence>
<feature type="repeat" description="TPR" evidence="11">
    <location>
        <begin position="212"/>
        <end position="245"/>
    </location>
</feature>
<comment type="catalytic activity">
    <reaction evidence="1">
        <text>S-ubiquitinyl-[E2 ubiquitin-conjugating enzyme]-L-cysteine + [acceptor protein]-L-lysine = [E2 ubiquitin-conjugating enzyme]-L-cysteine + N(6)-ubiquitinyl-[acceptor protein]-L-lysine.</text>
        <dbReference type="EC" id="2.3.2.27"/>
    </reaction>
</comment>
<dbReference type="OrthoDB" id="8062037at2759"/>
<comment type="pathway">
    <text evidence="3">Protein modification; protein ubiquitination.</text>
</comment>
<feature type="region of interest" description="Disordered" evidence="13">
    <location>
        <begin position="364"/>
        <end position="444"/>
    </location>
</feature>
<keyword evidence="7" id="KW-0479">Metal-binding</keyword>
<dbReference type="Pfam" id="PF19179">
    <property type="entry name" value="TTC3_DZIP3_dom"/>
    <property type="match status" value="1"/>
</dbReference>
<evidence type="ECO:0000256" key="2">
    <source>
        <dbReference type="ARBA" id="ARBA00004496"/>
    </source>
</evidence>
<dbReference type="InterPro" id="IPR011990">
    <property type="entry name" value="TPR-like_helical_dom_sf"/>
</dbReference>
<feature type="domain" description="RING-type" evidence="14">
    <location>
        <begin position="1931"/>
        <end position="1971"/>
    </location>
</feature>